<dbReference type="GO" id="GO:0003700">
    <property type="term" value="F:DNA-binding transcription factor activity"/>
    <property type="evidence" value="ECO:0007669"/>
    <property type="project" value="TreeGrafter"/>
</dbReference>
<protein>
    <submittedName>
        <fullName evidence="6">Transcriptional regulator, TetR family</fullName>
    </submittedName>
</protein>
<dbReference type="EMBL" id="FRCS01000003">
    <property type="protein sequence ID" value="SHN15050.1"/>
    <property type="molecule type" value="Genomic_DNA"/>
</dbReference>
<dbReference type="Proteomes" id="UP000184440">
    <property type="component" value="Unassembled WGS sequence"/>
</dbReference>
<proteinExistence type="predicted"/>
<keyword evidence="1" id="KW-0805">Transcription regulation</keyword>
<dbReference type="PRINTS" id="PR00455">
    <property type="entry name" value="HTHTETR"/>
</dbReference>
<feature type="domain" description="HTH tetR-type" evidence="5">
    <location>
        <begin position="14"/>
        <end position="74"/>
    </location>
</feature>
<dbReference type="InterPro" id="IPR050109">
    <property type="entry name" value="HTH-type_TetR-like_transc_reg"/>
</dbReference>
<dbReference type="Pfam" id="PF00440">
    <property type="entry name" value="TetR_N"/>
    <property type="match status" value="1"/>
</dbReference>
<gene>
    <name evidence="6" type="ORF">SAMN05443668_103245</name>
</gene>
<dbReference type="OrthoDB" id="3786809at2"/>
<dbReference type="InterPro" id="IPR001647">
    <property type="entry name" value="HTH_TetR"/>
</dbReference>
<dbReference type="Gene3D" id="1.10.357.10">
    <property type="entry name" value="Tetracycline Repressor, domain 2"/>
    <property type="match status" value="1"/>
</dbReference>
<dbReference type="GO" id="GO:0000976">
    <property type="term" value="F:transcription cis-regulatory region binding"/>
    <property type="evidence" value="ECO:0007669"/>
    <property type="project" value="TreeGrafter"/>
</dbReference>
<keyword evidence="7" id="KW-1185">Reference proteome</keyword>
<sequence>MADTLREPQQDRSRDKLERIYDASVELLLEGGWGAVTVGDVERRSGVSRGAFYLRFPSREALLDYAHDRLLETVKIHQEQAFERARAAKSPTVDAAVFAAVSAVAEVFQQHGRALMRLDRGEEGGAGEDALNQLSRQFRSVLEPVTGAAPEHQTHLEFAMQLVFSALVLKIQPRVTFSQHTAIDWDSFVRELSEAVTAYLEARLPLAD</sequence>
<dbReference type="InterPro" id="IPR009057">
    <property type="entry name" value="Homeodomain-like_sf"/>
</dbReference>
<keyword evidence="3" id="KW-0804">Transcription</keyword>
<evidence type="ECO:0000256" key="1">
    <source>
        <dbReference type="ARBA" id="ARBA00023015"/>
    </source>
</evidence>
<keyword evidence="2 4" id="KW-0238">DNA-binding</keyword>
<dbReference type="PROSITE" id="PS50977">
    <property type="entry name" value="HTH_TETR_2"/>
    <property type="match status" value="1"/>
</dbReference>
<evidence type="ECO:0000256" key="4">
    <source>
        <dbReference type="PROSITE-ProRule" id="PRU00335"/>
    </source>
</evidence>
<dbReference type="AlphaFoldDB" id="A0A1M7PDJ7"/>
<evidence type="ECO:0000313" key="7">
    <source>
        <dbReference type="Proteomes" id="UP000184440"/>
    </source>
</evidence>
<evidence type="ECO:0000313" key="6">
    <source>
        <dbReference type="EMBL" id="SHN15050.1"/>
    </source>
</evidence>
<dbReference type="PANTHER" id="PTHR30055:SF234">
    <property type="entry name" value="HTH-TYPE TRANSCRIPTIONAL REGULATOR BETI"/>
    <property type="match status" value="1"/>
</dbReference>
<organism evidence="6 7">
    <name type="scientific">Cryptosporangium aurantiacum</name>
    <dbReference type="NCBI Taxonomy" id="134849"/>
    <lineage>
        <taxon>Bacteria</taxon>
        <taxon>Bacillati</taxon>
        <taxon>Actinomycetota</taxon>
        <taxon>Actinomycetes</taxon>
        <taxon>Cryptosporangiales</taxon>
        <taxon>Cryptosporangiaceae</taxon>
        <taxon>Cryptosporangium</taxon>
    </lineage>
</organism>
<feature type="DNA-binding region" description="H-T-H motif" evidence="4">
    <location>
        <begin position="37"/>
        <end position="56"/>
    </location>
</feature>
<dbReference type="STRING" id="134849.SAMN05443668_103245"/>
<name>A0A1M7PDJ7_9ACTN</name>
<dbReference type="PANTHER" id="PTHR30055">
    <property type="entry name" value="HTH-TYPE TRANSCRIPTIONAL REGULATOR RUTR"/>
    <property type="match status" value="1"/>
</dbReference>
<evidence type="ECO:0000256" key="3">
    <source>
        <dbReference type="ARBA" id="ARBA00023163"/>
    </source>
</evidence>
<evidence type="ECO:0000256" key="2">
    <source>
        <dbReference type="ARBA" id="ARBA00023125"/>
    </source>
</evidence>
<reference evidence="6 7" key="1">
    <citation type="submission" date="2016-11" db="EMBL/GenBank/DDBJ databases">
        <authorList>
            <person name="Jaros S."/>
            <person name="Januszkiewicz K."/>
            <person name="Wedrychowicz H."/>
        </authorList>
    </citation>
    <scope>NUCLEOTIDE SEQUENCE [LARGE SCALE GENOMIC DNA]</scope>
    <source>
        <strain evidence="6 7">DSM 46144</strain>
    </source>
</reference>
<evidence type="ECO:0000259" key="5">
    <source>
        <dbReference type="PROSITE" id="PS50977"/>
    </source>
</evidence>
<accession>A0A1M7PDJ7</accession>
<dbReference type="SUPFAM" id="SSF46689">
    <property type="entry name" value="Homeodomain-like"/>
    <property type="match status" value="1"/>
</dbReference>
<dbReference type="RefSeq" id="WP_073255922.1">
    <property type="nucleotide sequence ID" value="NZ_FRCS01000003.1"/>
</dbReference>